<evidence type="ECO:0000256" key="5">
    <source>
        <dbReference type="SAM" id="Phobius"/>
    </source>
</evidence>
<feature type="transmembrane region" description="Helical" evidence="5">
    <location>
        <begin position="201"/>
        <end position="220"/>
    </location>
</feature>
<keyword evidence="2 5" id="KW-1133">Transmembrane helix</keyword>
<dbReference type="PANTHER" id="PTHR23521">
    <property type="entry name" value="TRANSPORTER MFS SUPERFAMILY"/>
    <property type="match status" value="1"/>
</dbReference>
<feature type="transmembrane region" description="Helical" evidence="5">
    <location>
        <begin position="265"/>
        <end position="283"/>
    </location>
</feature>
<sequence length="429" mass="46125">MTRMVASLSALIISIVLLVSGNAFLMTLLGIRLSFEQVSPDVIGWILVCYSIGFVLGTLYVHTIIERVGHIRAFAAFAAVAAVVALLYPMVIYEPVWGLFRALSGFSVAGVLVVIESWFSSRATNENRGALFAVYQIVFYLSAAGGQLLVNVSDPANFMPFSLAAILLTLALVPLALTRMEAPIIEQVHRISIFTLARESFSGVAGALICGVLVGGFYALGPVYATLTGLDVAKTSSFMASAIVAAMIVAWPLGRLCDHFDRRRVMFWVAMTAAGSAGVVAYFGAANFWLLTFAVGLMIGLSAALYPIAVAITNDRMESNRIVAASATLLLSYGVGSVIGPVVMAELINVLGPAGLFMGNAGFLFLLCVITSYRISHTEDVPVEAQEHYVPAMPETSPVLTEMDPRNTEFHESHEVEELKLQEQRQESP</sequence>
<dbReference type="EMBL" id="JAUMIS010000001">
    <property type="protein sequence ID" value="MDO3721468.1"/>
    <property type="molecule type" value="Genomic_DNA"/>
</dbReference>
<feature type="transmembrane region" description="Helical" evidence="5">
    <location>
        <begin position="131"/>
        <end position="152"/>
    </location>
</feature>
<dbReference type="SUPFAM" id="SSF103473">
    <property type="entry name" value="MFS general substrate transporter"/>
    <property type="match status" value="1"/>
</dbReference>
<feature type="transmembrane region" description="Helical" evidence="5">
    <location>
        <begin position="42"/>
        <end position="61"/>
    </location>
</feature>
<feature type="transmembrane region" description="Helical" evidence="5">
    <location>
        <begin position="289"/>
        <end position="310"/>
    </location>
</feature>
<evidence type="ECO:0000313" key="8">
    <source>
        <dbReference type="Proteomes" id="UP001168640"/>
    </source>
</evidence>
<dbReference type="InterPro" id="IPR020846">
    <property type="entry name" value="MFS_dom"/>
</dbReference>
<evidence type="ECO:0000256" key="2">
    <source>
        <dbReference type="ARBA" id="ARBA00022989"/>
    </source>
</evidence>
<dbReference type="Pfam" id="PF07690">
    <property type="entry name" value="MFS_1"/>
    <property type="match status" value="1"/>
</dbReference>
<dbReference type="Proteomes" id="UP001168640">
    <property type="component" value="Unassembled WGS sequence"/>
</dbReference>
<feature type="transmembrane region" description="Helical" evidence="5">
    <location>
        <begin position="73"/>
        <end position="93"/>
    </location>
</feature>
<evidence type="ECO:0000256" key="4">
    <source>
        <dbReference type="SAM" id="MobiDB-lite"/>
    </source>
</evidence>
<keyword evidence="3 5" id="KW-0472">Membrane</keyword>
<dbReference type="InterPro" id="IPR036259">
    <property type="entry name" value="MFS_trans_sf"/>
</dbReference>
<evidence type="ECO:0000259" key="6">
    <source>
        <dbReference type="PROSITE" id="PS50850"/>
    </source>
</evidence>
<comment type="caution">
    <text evidence="7">The sequence shown here is derived from an EMBL/GenBank/DDBJ whole genome shotgun (WGS) entry which is preliminary data.</text>
</comment>
<dbReference type="CDD" id="cd17477">
    <property type="entry name" value="MFS_YcaD_like"/>
    <property type="match status" value="1"/>
</dbReference>
<accession>A0ABT8VZP3</accession>
<feature type="transmembrane region" description="Helical" evidence="5">
    <location>
        <begin position="158"/>
        <end position="180"/>
    </location>
</feature>
<dbReference type="PROSITE" id="PS50850">
    <property type="entry name" value="MFS"/>
    <property type="match status" value="1"/>
</dbReference>
<evidence type="ECO:0000256" key="3">
    <source>
        <dbReference type="ARBA" id="ARBA00023136"/>
    </source>
</evidence>
<name>A0ABT8VZP3_9GAMM</name>
<gene>
    <name evidence="7" type="ORF">QVZ43_07005</name>
</gene>
<dbReference type="Gene3D" id="1.20.1250.20">
    <property type="entry name" value="MFS general substrate transporter like domains"/>
    <property type="match status" value="2"/>
</dbReference>
<organism evidence="7 8">
    <name type="scientific">Marinobacter suaedae</name>
    <dbReference type="NCBI Taxonomy" id="3057675"/>
    <lineage>
        <taxon>Bacteria</taxon>
        <taxon>Pseudomonadati</taxon>
        <taxon>Pseudomonadota</taxon>
        <taxon>Gammaproteobacteria</taxon>
        <taxon>Pseudomonadales</taxon>
        <taxon>Marinobacteraceae</taxon>
        <taxon>Marinobacter</taxon>
    </lineage>
</organism>
<protein>
    <submittedName>
        <fullName evidence="7">MFS transporter</fullName>
    </submittedName>
</protein>
<dbReference type="RefSeq" id="WP_223795157.1">
    <property type="nucleotide sequence ID" value="NZ_JAUMIS010000001.1"/>
</dbReference>
<dbReference type="PANTHER" id="PTHR23521:SF3">
    <property type="entry name" value="MFS TRANSPORTER"/>
    <property type="match status" value="1"/>
</dbReference>
<keyword evidence="1 5" id="KW-0812">Transmembrane</keyword>
<feature type="transmembrane region" description="Helical" evidence="5">
    <location>
        <begin position="232"/>
        <end position="253"/>
    </location>
</feature>
<feature type="transmembrane region" description="Helical" evidence="5">
    <location>
        <begin position="322"/>
        <end position="344"/>
    </location>
</feature>
<feature type="compositionally biased region" description="Basic and acidic residues" evidence="4">
    <location>
        <begin position="403"/>
        <end position="429"/>
    </location>
</feature>
<evidence type="ECO:0000256" key="1">
    <source>
        <dbReference type="ARBA" id="ARBA00022692"/>
    </source>
</evidence>
<feature type="transmembrane region" description="Helical" evidence="5">
    <location>
        <begin position="350"/>
        <end position="370"/>
    </location>
</feature>
<keyword evidence="8" id="KW-1185">Reference proteome</keyword>
<feature type="region of interest" description="Disordered" evidence="4">
    <location>
        <begin position="397"/>
        <end position="429"/>
    </location>
</feature>
<reference evidence="7" key="1">
    <citation type="submission" date="2023-07" db="EMBL/GenBank/DDBJ databases">
        <title>Marinobacter sp. chi1 genome sequencing and assembly.</title>
        <authorList>
            <person name="Park S."/>
        </authorList>
    </citation>
    <scope>NUCLEOTIDE SEQUENCE</scope>
    <source>
        <strain evidence="7">Chi1</strain>
    </source>
</reference>
<feature type="transmembrane region" description="Helical" evidence="5">
    <location>
        <begin position="99"/>
        <end position="119"/>
    </location>
</feature>
<dbReference type="InterPro" id="IPR047200">
    <property type="entry name" value="MFS_YcaD-like"/>
</dbReference>
<proteinExistence type="predicted"/>
<evidence type="ECO:0000313" key="7">
    <source>
        <dbReference type="EMBL" id="MDO3721468.1"/>
    </source>
</evidence>
<feature type="domain" description="Major facilitator superfamily (MFS) profile" evidence="6">
    <location>
        <begin position="1"/>
        <end position="379"/>
    </location>
</feature>
<dbReference type="InterPro" id="IPR011701">
    <property type="entry name" value="MFS"/>
</dbReference>